<dbReference type="InterPro" id="IPR002645">
    <property type="entry name" value="STAS_dom"/>
</dbReference>
<protein>
    <submittedName>
        <fullName evidence="2">STAS domain protein</fullName>
    </submittedName>
</protein>
<dbReference type="Gene3D" id="3.30.750.24">
    <property type="entry name" value="STAS domain"/>
    <property type="match status" value="1"/>
</dbReference>
<reference evidence="2 3" key="1">
    <citation type="submission" date="2019-02" db="EMBL/GenBank/DDBJ databases">
        <title>Deep-cultivation of Planctomycetes and their phenomic and genomic characterization uncovers novel biology.</title>
        <authorList>
            <person name="Wiegand S."/>
            <person name="Jogler M."/>
            <person name="Boedeker C."/>
            <person name="Pinto D."/>
            <person name="Vollmers J."/>
            <person name="Rivas-Marin E."/>
            <person name="Kohn T."/>
            <person name="Peeters S.H."/>
            <person name="Heuer A."/>
            <person name="Rast P."/>
            <person name="Oberbeckmann S."/>
            <person name="Bunk B."/>
            <person name="Jeske O."/>
            <person name="Meyerdierks A."/>
            <person name="Storesund J.E."/>
            <person name="Kallscheuer N."/>
            <person name="Luecker S."/>
            <person name="Lage O.M."/>
            <person name="Pohl T."/>
            <person name="Merkel B.J."/>
            <person name="Hornburger P."/>
            <person name="Mueller R.-W."/>
            <person name="Bruemmer F."/>
            <person name="Labrenz M."/>
            <person name="Spormann A.M."/>
            <person name="Op den Camp H."/>
            <person name="Overmann J."/>
            <person name="Amann R."/>
            <person name="Jetten M.S.M."/>
            <person name="Mascher T."/>
            <person name="Medema M.H."/>
            <person name="Devos D.P."/>
            <person name="Kaster A.-K."/>
            <person name="Ovreas L."/>
            <person name="Rohde M."/>
            <person name="Galperin M.Y."/>
            <person name="Jogler C."/>
        </authorList>
    </citation>
    <scope>NUCLEOTIDE SEQUENCE [LARGE SCALE GENOMIC DNA]</scope>
    <source>
        <strain evidence="2 3">K23_9</strain>
    </source>
</reference>
<accession>A0A517NSA8</accession>
<dbReference type="OrthoDB" id="283212at2"/>
<dbReference type="PROSITE" id="PS50801">
    <property type="entry name" value="STAS"/>
    <property type="match status" value="1"/>
</dbReference>
<evidence type="ECO:0000313" key="2">
    <source>
        <dbReference type="EMBL" id="QDT10011.1"/>
    </source>
</evidence>
<dbReference type="PANTHER" id="PTHR33495">
    <property type="entry name" value="ANTI-SIGMA FACTOR ANTAGONIST TM_1081-RELATED-RELATED"/>
    <property type="match status" value="1"/>
</dbReference>
<feature type="domain" description="STAS" evidence="1">
    <location>
        <begin position="1"/>
        <end position="109"/>
    </location>
</feature>
<evidence type="ECO:0000259" key="1">
    <source>
        <dbReference type="PROSITE" id="PS50801"/>
    </source>
</evidence>
<proteinExistence type="predicted"/>
<dbReference type="RefSeq" id="WP_145417557.1">
    <property type="nucleotide sequence ID" value="NZ_CP036526.1"/>
</dbReference>
<dbReference type="AlphaFoldDB" id="A0A517NSA8"/>
<keyword evidence="3" id="KW-1185">Reference proteome</keyword>
<organism evidence="2 3">
    <name type="scientific">Stieleria marina</name>
    <dbReference type="NCBI Taxonomy" id="1930275"/>
    <lineage>
        <taxon>Bacteria</taxon>
        <taxon>Pseudomonadati</taxon>
        <taxon>Planctomycetota</taxon>
        <taxon>Planctomycetia</taxon>
        <taxon>Pirellulales</taxon>
        <taxon>Pirellulaceae</taxon>
        <taxon>Stieleria</taxon>
    </lineage>
</organism>
<dbReference type="EMBL" id="CP036526">
    <property type="protein sequence ID" value="QDT10011.1"/>
    <property type="molecule type" value="Genomic_DNA"/>
</dbReference>
<gene>
    <name evidence="2" type="ORF">K239x_19640</name>
</gene>
<sequence>MPIVKRQGSVTVLRPDGPLREENLEIIDEDVSPYLNGGVPYVVIDLTDAPLIDGAGLEWILDLDETCCRRGGCVRLCNVGELCQDLLRITAVGASVQQFPDLTAALGSFA</sequence>
<evidence type="ECO:0000313" key="3">
    <source>
        <dbReference type="Proteomes" id="UP000319817"/>
    </source>
</evidence>
<name>A0A517NSA8_9BACT</name>
<dbReference type="InterPro" id="IPR036513">
    <property type="entry name" value="STAS_dom_sf"/>
</dbReference>
<dbReference type="CDD" id="cd07043">
    <property type="entry name" value="STAS_anti-anti-sigma_factors"/>
    <property type="match status" value="1"/>
</dbReference>
<dbReference type="SUPFAM" id="SSF52091">
    <property type="entry name" value="SpoIIaa-like"/>
    <property type="match status" value="1"/>
</dbReference>
<dbReference type="Proteomes" id="UP000319817">
    <property type="component" value="Chromosome"/>
</dbReference>
<dbReference type="GO" id="GO:0043856">
    <property type="term" value="F:anti-sigma factor antagonist activity"/>
    <property type="evidence" value="ECO:0007669"/>
    <property type="project" value="TreeGrafter"/>
</dbReference>
<dbReference type="Pfam" id="PF01740">
    <property type="entry name" value="STAS"/>
    <property type="match status" value="1"/>
</dbReference>